<evidence type="ECO:0000256" key="1">
    <source>
        <dbReference type="ARBA" id="ARBA00005896"/>
    </source>
</evidence>
<evidence type="ECO:0000256" key="2">
    <source>
        <dbReference type="ARBA" id="ARBA00022723"/>
    </source>
</evidence>
<dbReference type="GO" id="GO:0005737">
    <property type="term" value="C:cytoplasm"/>
    <property type="evidence" value="ECO:0007669"/>
    <property type="project" value="TreeGrafter"/>
</dbReference>
<dbReference type="InterPro" id="IPR051323">
    <property type="entry name" value="AtsK-like"/>
</dbReference>
<evidence type="ECO:0000313" key="7">
    <source>
        <dbReference type="EMBL" id="RVT96166.1"/>
    </source>
</evidence>
<evidence type="ECO:0000313" key="8">
    <source>
        <dbReference type="Proteomes" id="UP000282957"/>
    </source>
</evidence>
<feature type="domain" description="TauD/TfdA-like" evidence="6">
    <location>
        <begin position="9"/>
        <end position="279"/>
    </location>
</feature>
<comment type="caution">
    <text evidence="7">The sequence shown here is derived from an EMBL/GenBank/DDBJ whole genome shotgun (WGS) entry which is preliminary data.</text>
</comment>
<keyword evidence="3 7" id="KW-0223">Dioxygenase</keyword>
<keyword evidence="2" id="KW-0479">Metal-binding</keyword>
<dbReference type="InterPro" id="IPR003819">
    <property type="entry name" value="TauD/TfdA-like"/>
</dbReference>
<evidence type="ECO:0000259" key="6">
    <source>
        <dbReference type="Pfam" id="PF02668"/>
    </source>
</evidence>
<evidence type="ECO:0000256" key="5">
    <source>
        <dbReference type="ARBA" id="ARBA00023004"/>
    </source>
</evidence>
<dbReference type="GO" id="GO:0000908">
    <property type="term" value="F:taurine dioxygenase activity"/>
    <property type="evidence" value="ECO:0007669"/>
    <property type="project" value="TreeGrafter"/>
</dbReference>
<dbReference type="Pfam" id="PF02668">
    <property type="entry name" value="TauD"/>
    <property type="match status" value="1"/>
</dbReference>
<dbReference type="Proteomes" id="UP000282957">
    <property type="component" value="Unassembled WGS sequence"/>
</dbReference>
<accession>A0A437MEX2</accession>
<dbReference type="InterPro" id="IPR042098">
    <property type="entry name" value="TauD-like_sf"/>
</dbReference>
<dbReference type="PANTHER" id="PTHR30468:SF1">
    <property type="entry name" value="ALPHA-KETOGLUTARATE-DEPENDENT SULFONATE DIOXYGENASE"/>
    <property type="match status" value="1"/>
</dbReference>
<gene>
    <name evidence="7" type="ORF">EOD42_13685</name>
</gene>
<dbReference type="AlphaFoldDB" id="A0A437MEX2"/>
<evidence type="ECO:0000256" key="3">
    <source>
        <dbReference type="ARBA" id="ARBA00022964"/>
    </source>
</evidence>
<keyword evidence="4" id="KW-0560">Oxidoreductase</keyword>
<dbReference type="PANTHER" id="PTHR30468">
    <property type="entry name" value="ALPHA-KETOGLUTARATE-DEPENDENT SULFONATE DIOXYGENASE"/>
    <property type="match status" value="1"/>
</dbReference>
<keyword evidence="8" id="KW-1185">Reference proteome</keyword>
<keyword evidence="5" id="KW-0408">Iron</keyword>
<evidence type="ECO:0000256" key="4">
    <source>
        <dbReference type="ARBA" id="ARBA00023002"/>
    </source>
</evidence>
<dbReference type="OrthoDB" id="7346227at2"/>
<sequence length="292" mass="32463">MRIEPNNGLSARVLDVDLRNPLSEADFQTMLAALGRHGVLHIPGQDIDATMLSELGARFGTLEENVANSFHAPGHPEVMILSNKRDAEGKPVGLGDAGQGWHTDMSYSSDIALANILHAKEVPVRDGRALGETQFLDMHAAARDLPPEIAARLRGRRALHDFAKFWDMVRTRPGSGRGPLTPAQRAKKPPVWQPILRRHPISGEEILYCNPGYAIEIEGLEKPESDALLEYLFIHQRQRKYLYAHSWAPGDVLMWDNIGTCHNAVADYGPDEPRYILRVQVMADRYAAELAA</sequence>
<dbReference type="SUPFAM" id="SSF51197">
    <property type="entry name" value="Clavaminate synthase-like"/>
    <property type="match status" value="1"/>
</dbReference>
<comment type="similarity">
    <text evidence="1">Belongs to the TfdA dioxygenase family.</text>
</comment>
<protein>
    <submittedName>
        <fullName evidence="7">TauD/TfdA family dioxygenase</fullName>
    </submittedName>
</protein>
<dbReference type="RefSeq" id="WP_127788099.1">
    <property type="nucleotide sequence ID" value="NZ_SACL01000004.1"/>
</dbReference>
<organism evidence="7 8">
    <name type="scientific">Rhodovarius crocodyli</name>
    <dbReference type="NCBI Taxonomy" id="1979269"/>
    <lineage>
        <taxon>Bacteria</taxon>
        <taxon>Pseudomonadati</taxon>
        <taxon>Pseudomonadota</taxon>
        <taxon>Alphaproteobacteria</taxon>
        <taxon>Acetobacterales</taxon>
        <taxon>Roseomonadaceae</taxon>
        <taxon>Rhodovarius</taxon>
    </lineage>
</organism>
<dbReference type="GO" id="GO:0006790">
    <property type="term" value="P:sulfur compound metabolic process"/>
    <property type="evidence" value="ECO:0007669"/>
    <property type="project" value="TreeGrafter"/>
</dbReference>
<reference evidence="7 8" key="1">
    <citation type="submission" date="2019-01" db="EMBL/GenBank/DDBJ databases">
        <authorList>
            <person name="Chen W.-M."/>
        </authorList>
    </citation>
    <scope>NUCLEOTIDE SEQUENCE [LARGE SCALE GENOMIC DNA]</scope>
    <source>
        <strain evidence="7 8">CCP-6</strain>
    </source>
</reference>
<proteinExistence type="inferred from homology"/>
<name>A0A437MEX2_9PROT</name>
<dbReference type="Gene3D" id="3.60.130.10">
    <property type="entry name" value="Clavaminate synthase-like"/>
    <property type="match status" value="1"/>
</dbReference>
<dbReference type="GO" id="GO:0046872">
    <property type="term" value="F:metal ion binding"/>
    <property type="evidence" value="ECO:0007669"/>
    <property type="project" value="UniProtKB-KW"/>
</dbReference>
<dbReference type="EMBL" id="SACL01000004">
    <property type="protein sequence ID" value="RVT96166.1"/>
    <property type="molecule type" value="Genomic_DNA"/>
</dbReference>